<reference evidence="1 2" key="1">
    <citation type="journal article" date="2012" name="Proc. Natl. Acad. Sci. U.S.A.">
        <title>Comparative genomics of Ceriporiopsis subvermispora and Phanerochaete chrysosporium provide insight into selective ligninolysis.</title>
        <authorList>
            <person name="Fernandez-Fueyo E."/>
            <person name="Ruiz-Duenas F.J."/>
            <person name="Ferreira P."/>
            <person name="Floudas D."/>
            <person name="Hibbett D.S."/>
            <person name="Canessa P."/>
            <person name="Larrondo L.F."/>
            <person name="James T.Y."/>
            <person name="Seelenfreund D."/>
            <person name="Lobos S."/>
            <person name="Polanco R."/>
            <person name="Tello M."/>
            <person name="Honda Y."/>
            <person name="Watanabe T."/>
            <person name="Watanabe T."/>
            <person name="Ryu J.S."/>
            <person name="Kubicek C.P."/>
            <person name="Schmoll M."/>
            <person name="Gaskell J."/>
            <person name="Hammel K.E."/>
            <person name="St John F.J."/>
            <person name="Vanden Wymelenberg A."/>
            <person name="Sabat G."/>
            <person name="Splinter BonDurant S."/>
            <person name="Syed K."/>
            <person name="Yadav J.S."/>
            <person name="Doddapaneni H."/>
            <person name="Subramanian V."/>
            <person name="Lavin J.L."/>
            <person name="Oguiza J.A."/>
            <person name="Perez G."/>
            <person name="Pisabarro A.G."/>
            <person name="Ramirez L."/>
            <person name="Santoyo F."/>
            <person name="Master E."/>
            <person name="Coutinho P.M."/>
            <person name="Henrissat B."/>
            <person name="Lombard V."/>
            <person name="Magnuson J.K."/>
            <person name="Kuees U."/>
            <person name="Hori C."/>
            <person name="Igarashi K."/>
            <person name="Samejima M."/>
            <person name="Held B.W."/>
            <person name="Barry K.W."/>
            <person name="LaButti K.M."/>
            <person name="Lapidus A."/>
            <person name="Lindquist E.A."/>
            <person name="Lucas S.M."/>
            <person name="Riley R."/>
            <person name="Salamov A.A."/>
            <person name="Hoffmeister D."/>
            <person name="Schwenk D."/>
            <person name="Hadar Y."/>
            <person name="Yarden O."/>
            <person name="de Vries R.P."/>
            <person name="Wiebenga A."/>
            <person name="Stenlid J."/>
            <person name="Eastwood D."/>
            <person name="Grigoriev I.V."/>
            <person name="Berka R.M."/>
            <person name="Blanchette R.A."/>
            <person name="Kersten P."/>
            <person name="Martinez A.T."/>
            <person name="Vicuna R."/>
            <person name="Cullen D."/>
        </authorList>
    </citation>
    <scope>NUCLEOTIDE SEQUENCE [LARGE SCALE GENOMIC DNA]</scope>
    <source>
        <strain evidence="1 2">B</strain>
    </source>
</reference>
<accession>M2QJI1</accession>
<gene>
    <name evidence="1" type="ORF">CERSUDRAFT_77577</name>
</gene>
<dbReference type="OrthoDB" id="2754196at2759"/>
<dbReference type="STRING" id="914234.M2QJI1"/>
<keyword evidence="2" id="KW-1185">Reference proteome</keyword>
<organism evidence="1 2">
    <name type="scientific">Ceriporiopsis subvermispora (strain B)</name>
    <name type="common">White-rot fungus</name>
    <name type="synonym">Gelatoporia subvermispora</name>
    <dbReference type="NCBI Taxonomy" id="914234"/>
    <lineage>
        <taxon>Eukaryota</taxon>
        <taxon>Fungi</taxon>
        <taxon>Dikarya</taxon>
        <taxon>Basidiomycota</taxon>
        <taxon>Agaricomycotina</taxon>
        <taxon>Agaricomycetes</taxon>
        <taxon>Polyporales</taxon>
        <taxon>Gelatoporiaceae</taxon>
        <taxon>Gelatoporia</taxon>
    </lineage>
</organism>
<dbReference type="EMBL" id="KB445812">
    <property type="protein sequence ID" value="EMD32275.1"/>
    <property type="molecule type" value="Genomic_DNA"/>
</dbReference>
<dbReference type="AlphaFoldDB" id="M2QJI1"/>
<dbReference type="Proteomes" id="UP000016930">
    <property type="component" value="Unassembled WGS sequence"/>
</dbReference>
<proteinExistence type="predicted"/>
<evidence type="ECO:0000313" key="1">
    <source>
        <dbReference type="EMBL" id="EMD32275.1"/>
    </source>
</evidence>
<evidence type="ECO:0000313" key="2">
    <source>
        <dbReference type="Proteomes" id="UP000016930"/>
    </source>
</evidence>
<name>M2QJI1_CERS8</name>
<protein>
    <recommendedName>
        <fullName evidence="3">F-box domain-containing protein</fullName>
    </recommendedName>
</protein>
<evidence type="ECO:0008006" key="3">
    <source>
        <dbReference type="Google" id="ProtNLM"/>
    </source>
</evidence>
<sequence length="467" mass="53380">MEEDSRDEYWRTRLAGGLVFNWRPPALVRRDSCVSLMHVCRLWRDVILDLPYIWSRTSNLGTPASCILRSKQYPLTVVVDEPLNGGMRDVLENHIHRSQSLYWPRRIPLAYEYVTAPAPMLRNVSIGIPFKQTFTASNLFSDCTPSLQRLALSGFHPLPHNTFHDLTCLLLHKCQVDPHQLLSWMAASPRLKDLMLNDNKYLPWSGVYPATEPLRNLQKLKICTESTVDWLLSHPALSEQTTIDLNVWPPEAIPLSTFHPASYTFTKILLRRHHVAAFGPFAGLRICFHDGTMYATWALHVRIPLHQITELWIDRSPSIEVCREILYDLTALESVTVSLEWRLAISSLCSSIPPSTAAIPTNVPCPNLRVLRILFSNDDYLSAIFKKSTRNPPAIANILAARAKMAHPLRLLVILCSDRLDIDVSTYPEILESTPISWEPYKASSVPEMEIPDVCRESAPYWWDRWN</sequence>
<dbReference type="HOGENOM" id="CLU_484834_0_0_1"/>
<dbReference type="SUPFAM" id="SSF52047">
    <property type="entry name" value="RNI-like"/>
    <property type="match status" value="1"/>
</dbReference>